<gene>
    <name evidence="1" type="ORF">PANDA_012307</name>
</gene>
<dbReference type="AlphaFoldDB" id="D2HLE2"/>
<dbReference type="EMBL" id="GL193002">
    <property type="protein sequence ID" value="EFB16590.1"/>
    <property type="molecule type" value="Genomic_DNA"/>
</dbReference>
<accession>D2HLE2</accession>
<dbReference type="InterPro" id="IPR029021">
    <property type="entry name" value="Prot-tyrosine_phosphatase-like"/>
</dbReference>
<feature type="non-terminal residue" evidence="1">
    <location>
        <position position="41"/>
    </location>
</feature>
<feature type="non-terminal residue" evidence="1">
    <location>
        <position position="1"/>
    </location>
</feature>
<evidence type="ECO:0000313" key="1">
    <source>
        <dbReference type="EMBL" id="EFB16590.1"/>
    </source>
</evidence>
<organism evidence="1">
    <name type="scientific">Ailuropoda melanoleuca</name>
    <name type="common">Giant panda</name>
    <dbReference type="NCBI Taxonomy" id="9646"/>
    <lineage>
        <taxon>Eukaryota</taxon>
        <taxon>Metazoa</taxon>
        <taxon>Chordata</taxon>
        <taxon>Craniata</taxon>
        <taxon>Vertebrata</taxon>
        <taxon>Euteleostomi</taxon>
        <taxon>Mammalia</taxon>
        <taxon>Eutheria</taxon>
        <taxon>Laurasiatheria</taxon>
        <taxon>Carnivora</taxon>
        <taxon>Caniformia</taxon>
        <taxon>Ursidae</taxon>
        <taxon>Ailuropoda</taxon>
    </lineage>
</organism>
<dbReference type="Gene3D" id="3.90.190.10">
    <property type="entry name" value="Protein tyrosine phosphatase superfamily"/>
    <property type="match status" value="1"/>
</dbReference>
<dbReference type="InParanoid" id="D2HLE2"/>
<reference evidence="1" key="1">
    <citation type="journal article" date="2010" name="Nature">
        <title>The sequence and de novo assembly of the giant panda genome.</title>
        <authorList>
            <person name="Li R."/>
            <person name="Fan W."/>
            <person name="Tian G."/>
            <person name="Zhu H."/>
            <person name="He L."/>
            <person name="Cai J."/>
            <person name="Huang Q."/>
            <person name="Cai Q."/>
            <person name="Li B."/>
            <person name="Bai Y."/>
            <person name="Zhang Z."/>
            <person name="Zhang Y."/>
            <person name="Wang W."/>
            <person name="Li J."/>
            <person name="Wei F."/>
            <person name="Li H."/>
            <person name="Jian M."/>
            <person name="Li J."/>
            <person name="Zhang Z."/>
            <person name="Nielsen R."/>
            <person name="Li D."/>
            <person name="Gu W."/>
            <person name="Yang Z."/>
            <person name="Xuan Z."/>
            <person name="Ryder O.A."/>
            <person name="Leung F.C."/>
            <person name="Zhou Y."/>
            <person name="Cao J."/>
            <person name="Sun X."/>
            <person name="Fu Y."/>
            <person name="Fang X."/>
            <person name="Guo X."/>
            <person name="Wang B."/>
            <person name="Hou R."/>
            <person name="Shen F."/>
            <person name="Mu B."/>
            <person name="Ni P."/>
            <person name="Lin R."/>
            <person name="Qian W."/>
            <person name="Wang G."/>
            <person name="Yu C."/>
            <person name="Nie W."/>
            <person name="Wang J."/>
            <person name="Wu Z."/>
            <person name="Liang H."/>
            <person name="Min J."/>
            <person name="Wu Q."/>
            <person name="Cheng S."/>
            <person name="Ruan J."/>
            <person name="Wang M."/>
            <person name="Shi Z."/>
            <person name="Wen M."/>
            <person name="Liu B."/>
            <person name="Ren X."/>
            <person name="Zheng H."/>
            <person name="Dong D."/>
            <person name="Cook K."/>
            <person name="Shan G."/>
            <person name="Zhang H."/>
            <person name="Kosiol C."/>
            <person name="Xie X."/>
            <person name="Lu Z."/>
            <person name="Zheng H."/>
            <person name="Li Y."/>
            <person name="Steiner C.C."/>
            <person name="Lam T.T."/>
            <person name="Lin S."/>
            <person name="Zhang Q."/>
            <person name="Li G."/>
            <person name="Tian J."/>
            <person name="Gong T."/>
            <person name="Liu H."/>
            <person name="Zhang D."/>
            <person name="Fang L."/>
            <person name="Ye C."/>
            <person name="Zhang J."/>
            <person name="Hu W."/>
            <person name="Xu A."/>
            <person name="Ren Y."/>
            <person name="Zhang G."/>
            <person name="Bruford M.W."/>
            <person name="Li Q."/>
            <person name="Ma L."/>
            <person name="Guo Y."/>
            <person name="An N."/>
            <person name="Hu Y."/>
            <person name="Zheng Y."/>
            <person name="Shi Y."/>
            <person name="Li Z."/>
            <person name="Liu Q."/>
            <person name="Chen Y."/>
            <person name="Zhao J."/>
            <person name="Qu N."/>
            <person name="Zhao S."/>
            <person name="Tian F."/>
            <person name="Wang X."/>
            <person name="Wang H."/>
            <person name="Xu L."/>
            <person name="Liu X."/>
            <person name="Vinar T."/>
            <person name="Wang Y."/>
            <person name="Lam T.W."/>
            <person name="Yiu S.M."/>
            <person name="Liu S."/>
            <person name="Zhang H."/>
            <person name="Li D."/>
            <person name="Huang Y."/>
            <person name="Wang X."/>
            <person name="Yang G."/>
            <person name="Jiang Z."/>
            <person name="Wang J."/>
            <person name="Qin N."/>
            <person name="Li L."/>
            <person name="Li J."/>
            <person name="Bolund L."/>
            <person name="Kristiansen K."/>
            <person name="Wong G.K."/>
            <person name="Olson M."/>
            <person name="Zhang X."/>
            <person name="Li S."/>
            <person name="Yang H."/>
            <person name="Wang J."/>
            <person name="Wang J."/>
        </authorList>
    </citation>
    <scope>NUCLEOTIDE SEQUENCE [LARGE SCALE GENOMIC DNA]</scope>
</reference>
<dbReference type="SUPFAM" id="SSF52799">
    <property type="entry name" value="(Phosphotyrosine protein) phosphatases II"/>
    <property type="match status" value="1"/>
</dbReference>
<protein>
    <submittedName>
        <fullName evidence="1">Uncharacterized protein</fullName>
    </submittedName>
</protein>
<proteinExistence type="predicted"/>
<name>D2HLE2_AILME</name>
<sequence>ASPLQAVKSARPVAEPNPGFWSQLQKYEEALQSLPRLPGEP</sequence>